<dbReference type="EMBL" id="QLNT01000013">
    <property type="protein sequence ID" value="KAF3068708.1"/>
    <property type="molecule type" value="Genomic_DNA"/>
</dbReference>
<comment type="caution">
    <text evidence="1">The sequence shown here is derived from an EMBL/GenBank/DDBJ whole genome shotgun (WGS) entry which is preliminary data.</text>
</comment>
<protein>
    <submittedName>
        <fullName evidence="1">Uncharacterized protein</fullName>
    </submittedName>
</protein>
<reference evidence="1 2" key="1">
    <citation type="submission" date="2018-06" db="EMBL/GenBank/DDBJ databases">
        <title>Genome analysis of cellulolytic fungus Trichoderma lentiforme CFAM-422.</title>
        <authorList>
            <person name="Steindorff A.S."/>
            <person name="Formighieri E.F."/>
            <person name="Midorikawa G.E.O."/>
            <person name="Tamietti M.S."/>
            <person name="Ramos E.Z."/>
            <person name="Silva A.S."/>
            <person name="Bon E.P.S."/>
            <person name="Mendes T.D."/>
            <person name="Damaso M.C.T."/>
            <person name="Favaro L.C.L."/>
        </authorList>
    </citation>
    <scope>NUCLEOTIDE SEQUENCE [LARGE SCALE GENOMIC DNA]</scope>
    <source>
        <strain evidence="1 2">CFAM-422</strain>
    </source>
</reference>
<gene>
    <name evidence="1" type="ORF">CFAM422_007740</name>
</gene>
<evidence type="ECO:0000313" key="1">
    <source>
        <dbReference type="EMBL" id="KAF3068708.1"/>
    </source>
</evidence>
<proteinExistence type="predicted"/>
<dbReference type="Proteomes" id="UP000801864">
    <property type="component" value="Unassembled WGS sequence"/>
</dbReference>
<dbReference type="AlphaFoldDB" id="A0A9P4XCV1"/>
<evidence type="ECO:0000313" key="2">
    <source>
        <dbReference type="Proteomes" id="UP000801864"/>
    </source>
</evidence>
<organism evidence="1 2">
    <name type="scientific">Trichoderma lentiforme</name>
    <dbReference type="NCBI Taxonomy" id="1567552"/>
    <lineage>
        <taxon>Eukaryota</taxon>
        <taxon>Fungi</taxon>
        <taxon>Dikarya</taxon>
        <taxon>Ascomycota</taxon>
        <taxon>Pezizomycotina</taxon>
        <taxon>Sordariomycetes</taxon>
        <taxon>Hypocreomycetidae</taxon>
        <taxon>Hypocreales</taxon>
        <taxon>Hypocreaceae</taxon>
        <taxon>Trichoderma</taxon>
    </lineage>
</organism>
<keyword evidence="2" id="KW-1185">Reference proteome</keyword>
<name>A0A9P4XCV1_9HYPO</name>
<sequence>MGQYAITAQSCWACATCVRLQNREPGKYCVRSGSTPAGLDEAERDIARFTELRSKRGTMYEEEALENHSKVCTADG</sequence>
<accession>A0A9P4XCV1</accession>